<dbReference type="InterPro" id="IPR043145">
    <property type="entry name" value="Znf_ZZ_sf"/>
</dbReference>
<evidence type="ECO:0000256" key="3">
    <source>
        <dbReference type="ARBA" id="ARBA00022833"/>
    </source>
</evidence>
<evidence type="ECO:0000256" key="1">
    <source>
        <dbReference type="ARBA" id="ARBA00022723"/>
    </source>
</evidence>
<evidence type="ECO:0000256" key="4">
    <source>
        <dbReference type="PROSITE-ProRule" id="PRU00228"/>
    </source>
</evidence>
<dbReference type="OrthoDB" id="432129at2759"/>
<evidence type="ECO:0000313" key="7">
    <source>
        <dbReference type="EMBL" id="KAF4667128.1"/>
    </source>
</evidence>
<dbReference type="CDD" id="cd02249">
    <property type="entry name" value="ZZ"/>
    <property type="match status" value="1"/>
</dbReference>
<keyword evidence="8" id="KW-1185">Reference proteome</keyword>
<keyword evidence="3" id="KW-0862">Zinc</keyword>
<sequence length="444" mass="49059">MELDYFVVKVGCEGNLWRVKIHARDLTYAKIKDSVERTVPPRKGQTIRYKDDEGDMCVLTPETFDDALDISRRNKGLMRLDVVHLAHETPFNSPFEAPANLHDGPCGLSALQATSNCPSPTSSYYLPFANIHSPSFDHKHDREDQKLSETAPTTVPDDFHKPKSAESYPAHFHSTGSSQGFTAECVKNATGDNSATTNKNSNAKASGTPPELVVASDKIYAPKPVLRMFLCLNEMNMLTPRMVTSVIVSFIPLMIQRCSRHTDRLSYNVYNNYKCFRPTLQSMLLAITHIPVLHEFIPLLQAIVNSGPYTPEIAEFGQWFVGLLKSFSTLCFDTQVQVLLMVVPSWIPCIQAAVNCGHFDVPPTPKQQVTHKGVACDGCGVSPIVGPRFKCQVCDCDLCGECYPNKSNLHAELHDFVCVLRPGREVSGATKVTARLAEATLGLA</sequence>
<keyword evidence="2 4" id="KW-0863">Zinc-finger</keyword>
<dbReference type="Gene3D" id="3.10.20.90">
    <property type="entry name" value="Phosphatidylinositol 3-kinase Catalytic Subunit, Chain A, domain 1"/>
    <property type="match status" value="1"/>
</dbReference>
<dbReference type="SMART" id="SM00291">
    <property type="entry name" value="ZnF_ZZ"/>
    <property type="match status" value="1"/>
</dbReference>
<accession>A0A7J6M6D7</accession>
<dbReference type="PANTHER" id="PTHR20930">
    <property type="entry name" value="OVARIAN CARCINOMA ANTIGEN CA125-RELATED"/>
    <property type="match status" value="1"/>
</dbReference>
<evidence type="ECO:0000313" key="8">
    <source>
        <dbReference type="Proteomes" id="UP000591131"/>
    </source>
</evidence>
<protein>
    <recommendedName>
        <fullName evidence="6">ZZ-type domain-containing protein</fullName>
    </recommendedName>
</protein>
<dbReference type="SUPFAM" id="SSF57850">
    <property type="entry name" value="RING/U-box"/>
    <property type="match status" value="1"/>
</dbReference>
<dbReference type="AlphaFoldDB" id="A0A7J6M6D7"/>
<proteinExistence type="predicted"/>
<dbReference type="Gene3D" id="3.30.60.90">
    <property type="match status" value="1"/>
</dbReference>
<dbReference type="GO" id="GO:0008270">
    <property type="term" value="F:zinc ion binding"/>
    <property type="evidence" value="ECO:0007669"/>
    <property type="project" value="UniProtKB-KW"/>
</dbReference>
<feature type="compositionally biased region" description="Basic and acidic residues" evidence="5">
    <location>
        <begin position="136"/>
        <end position="147"/>
    </location>
</feature>
<comment type="caution">
    <text evidence="7">The sequence shown here is derived from an EMBL/GenBank/DDBJ whole genome shotgun (WGS) entry which is preliminary data.</text>
</comment>
<dbReference type="Pfam" id="PF00569">
    <property type="entry name" value="ZZ"/>
    <property type="match status" value="1"/>
</dbReference>
<feature type="region of interest" description="Disordered" evidence="5">
    <location>
        <begin position="136"/>
        <end position="175"/>
    </location>
</feature>
<gene>
    <name evidence="7" type="ORF">FOL47_003730</name>
</gene>
<keyword evidence="1" id="KW-0479">Metal-binding</keyword>
<evidence type="ECO:0000256" key="2">
    <source>
        <dbReference type="ARBA" id="ARBA00022771"/>
    </source>
</evidence>
<dbReference type="EMBL" id="JAAPAO010000218">
    <property type="protein sequence ID" value="KAF4667128.1"/>
    <property type="molecule type" value="Genomic_DNA"/>
</dbReference>
<dbReference type="PROSITE" id="PS50135">
    <property type="entry name" value="ZF_ZZ_2"/>
    <property type="match status" value="1"/>
</dbReference>
<feature type="domain" description="ZZ-type" evidence="6">
    <location>
        <begin position="371"/>
        <end position="424"/>
    </location>
</feature>
<evidence type="ECO:0000259" key="6">
    <source>
        <dbReference type="PROSITE" id="PS50135"/>
    </source>
</evidence>
<organism evidence="7 8">
    <name type="scientific">Perkinsus chesapeaki</name>
    <name type="common">Clam parasite</name>
    <name type="synonym">Perkinsus andrewsi</name>
    <dbReference type="NCBI Taxonomy" id="330153"/>
    <lineage>
        <taxon>Eukaryota</taxon>
        <taxon>Sar</taxon>
        <taxon>Alveolata</taxon>
        <taxon>Perkinsozoa</taxon>
        <taxon>Perkinsea</taxon>
        <taxon>Perkinsida</taxon>
        <taxon>Perkinsidae</taxon>
        <taxon>Perkinsus</taxon>
    </lineage>
</organism>
<dbReference type="InterPro" id="IPR000433">
    <property type="entry name" value="Znf_ZZ"/>
</dbReference>
<evidence type="ECO:0000256" key="5">
    <source>
        <dbReference type="SAM" id="MobiDB-lite"/>
    </source>
</evidence>
<dbReference type="SUPFAM" id="SSF54277">
    <property type="entry name" value="CAD &amp; PB1 domains"/>
    <property type="match status" value="1"/>
</dbReference>
<dbReference type="PANTHER" id="PTHR20930:SF0">
    <property type="entry name" value="PROTEIN ILRUN"/>
    <property type="match status" value="1"/>
</dbReference>
<reference evidence="7 8" key="1">
    <citation type="submission" date="2020-04" db="EMBL/GenBank/DDBJ databases">
        <title>Perkinsus chesapeaki whole genome sequence.</title>
        <authorList>
            <person name="Bogema D.R."/>
        </authorList>
    </citation>
    <scope>NUCLEOTIDE SEQUENCE [LARGE SCALE GENOMIC DNA]</scope>
    <source>
        <strain evidence="7">ATCC PRA-425</strain>
    </source>
</reference>
<dbReference type="Proteomes" id="UP000591131">
    <property type="component" value="Unassembled WGS sequence"/>
</dbReference>
<name>A0A7J6M6D7_PERCH</name>